<feature type="domain" description="HTH tetR-type" evidence="5">
    <location>
        <begin position="10"/>
        <end position="69"/>
    </location>
</feature>
<dbReference type="PROSITE" id="PS50977">
    <property type="entry name" value="HTH_TETR_2"/>
    <property type="match status" value="1"/>
</dbReference>
<dbReference type="RefSeq" id="WP_273937394.1">
    <property type="nucleotide sequence ID" value="NZ_CP097263.1"/>
</dbReference>
<dbReference type="PRINTS" id="PR00455">
    <property type="entry name" value="HTHTETR"/>
</dbReference>
<feature type="DNA-binding region" description="H-T-H motif" evidence="4">
    <location>
        <begin position="32"/>
        <end position="51"/>
    </location>
</feature>
<keyword evidence="3" id="KW-0804">Transcription</keyword>
<evidence type="ECO:0000256" key="4">
    <source>
        <dbReference type="PROSITE-ProRule" id="PRU00335"/>
    </source>
</evidence>
<evidence type="ECO:0000259" key="5">
    <source>
        <dbReference type="PROSITE" id="PS50977"/>
    </source>
</evidence>
<dbReference type="Proteomes" id="UP001589810">
    <property type="component" value="Unassembled WGS sequence"/>
</dbReference>
<dbReference type="PANTHER" id="PTHR30055:SF234">
    <property type="entry name" value="HTH-TYPE TRANSCRIPTIONAL REGULATOR BETI"/>
    <property type="match status" value="1"/>
</dbReference>
<evidence type="ECO:0000256" key="2">
    <source>
        <dbReference type="ARBA" id="ARBA00023125"/>
    </source>
</evidence>
<evidence type="ECO:0000313" key="6">
    <source>
        <dbReference type="EMBL" id="MFC0547156.1"/>
    </source>
</evidence>
<comment type="caution">
    <text evidence="6">The sequence shown here is derived from an EMBL/GenBank/DDBJ whole genome shotgun (WGS) entry which is preliminary data.</text>
</comment>
<keyword evidence="2 4" id="KW-0238">DNA-binding</keyword>
<dbReference type="InterPro" id="IPR001647">
    <property type="entry name" value="HTH_TetR"/>
</dbReference>
<dbReference type="EMBL" id="JBHLUD010000013">
    <property type="protein sequence ID" value="MFC0547156.1"/>
    <property type="molecule type" value="Genomic_DNA"/>
</dbReference>
<evidence type="ECO:0000313" key="7">
    <source>
        <dbReference type="Proteomes" id="UP001589810"/>
    </source>
</evidence>
<keyword evidence="1" id="KW-0805">Transcription regulation</keyword>
<proteinExistence type="predicted"/>
<dbReference type="SUPFAM" id="SSF48498">
    <property type="entry name" value="Tetracyclin repressor-like, C-terminal domain"/>
    <property type="match status" value="1"/>
</dbReference>
<dbReference type="Pfam" id="PF21597">
    <property type="entry name" value="TetR_C_43"/>
    <property type="match status" value="1"/>
</dbReference>
<evidence type="ECO:0000256" key="1">
    <source>
        <dbReference type="ARBA" id="ARBA00023015"/>
    </source>
</evidence>
<dbReference type="PANTHER" id="PTHR30055">
    <property type="entry name" value="HTH-TYPE TRANSCRIPTIONAL REGULATOR RUTR"/>
    <property type="match status" value="1"/>
</dbReference>
<dbReference type="InterPro" id="IPR049445">
    <property type="entry name" value="TetR_SbtR-like_C"/>
</dbReference>
<dbReference type="InterPro" id="IPR009057">
    <property type="entry name" value="Homeodomain-like_sf"/>
</dbReference>
<dbReference type="InterPro" id="IPR036271">
    <property type="entry name" value="Tet_transcr_reg_TetR-rel_C_sf"/>
</dbReference>
<reference evidence="6 7" key="1">
    <citation type="submission" date="2024-09" db="EMBL/GenBank/DDBJ databases">
        <authorList>
            <person name="Sun Q."/>
            <person name="Mori K."/>
        </authorList>
    </citation>
    <scope>NUCLEOTIDE SEQUENCE [LARGE SCALE GENOMIC DNA]</scope>
    <source>
        <strain evidence="6 7">TBRC 1432</strain>
    </source>
</reference>
<dbReference type="Pfam" id="PF00440">
    <property type="entry name" value="TetR_N"/>
    <property type="match status" value="1"/>
</dbReference>
<evidence type="ECO:0000256" key="3">
    <source>
        <dbReference type="ARBA" id="ARBA00023163"/>
    </source>
</evidence>
<gene>
    <name evidence="6" type="ORF">ACFFH7_36990</name>
</gene>
<dbReference type="Gene3D" id="1.10.357.10">
    <property type="entry name" value="Tetracycline Repressor, domain 2"/>
    <property type="match status" value="1"/>
</dbReference>
<keyword evidence="7" id="KW-1185">Reference proteome</keyword>
<dbReference type="InterPro" id="IPR050109">
    <property type="entry name" value="HTH-type_TetR-like_transc_reg"/>
</dbReference>
<organism evidence="6 7">
    <name type="scientific">Kutzneria chonburiensis</name>
    <dbReference type="NCBI Taxonomy" id="1483604"/>
    <lineage>
        <taxon>Bacteria</taxon>
        <taxon>Bacillati</taxon>
        <taxon>Actinomycetota</taxon>
        <taxon>Actinomycetes</taxon>
        <taxon>Pseudonocardiales</taxon>
        <taxon>Pseudonocardiaceae</taxon>
        <taxon>Kutzneria</taxon>
    </lineage>
</organism>
<accession>A0ABV6N543</accession>
<name>A0ABV6N543_9PSEU</name>
<protein>
    <submittedName>
        <fullName evidence="6">TetR/AcrR family transcriptional regulator</fullName>
    </submittedName>
</protein>
<dbReference type="SUPFAM" id="SSF46689">
    <property type="entry name" value="Homeodomain-like"/>
    <property type="match status" value="1"/>
</dbReference>
<sequence length="183" mass="20168">MTRPLRSDASRNRDKLLTAAAQEFAAQGLDAPLEHIARRAGVSIGTLYNHFPTRDDFLNALLPSRLGPALEGLAAAAHATDDPWQAFETYVTGLCALQATDHGLNDAISQRIQLTPEVLAVCQQGLEHVQRIIGRAKADGRLRPDFEPSDLVPLQWAMSQVIQRDPTGWRRFLGFYLDGLRTG</sequence>